<proteinExistence type="inferred from homology"/>
<evidence type="ECO:0000259" key="5">
    <source>
        <dbReference type="PROSITE" id="PS50931"/>
    </source>
</evidence>
<organism evidence="6 7">
    <name type="scientific">Pseudomonas syringae pv. aptata</name>
    <dbReference type="NCBI Taxonomy" id="83167"/>
    <lineage>
        <taxon>Bacteria</taxon>
        <taxon>Pseudomonadati</taxon>
        <taxon>Pseudomonadota</taxon>
        <taxon>Gammaproteobacteria</taxon>
        <taxon>Pseudomonadales</taxon>
        <taxon>Pseudomonadaceae</taxon>
        <taxon>Pseudomonas</taxon>
        <taxon>Pseudomonas syringae</taxon>
    </lineage>
</organism>
<dbReference type="InterPro" id="IPR000847">
    <property type="entry name" value="LysR_HTH_N"/>
</dbReference>
<dbReference type="Pfam" id="PF00126">
    <property type="entry name" value="HTH_1"/>
    <property type="match status" value="1"/>
</dbReference>
<dbReference type="InterPro" id="IPR036390">
    <property type="entry name" value="WH_DNA-bd_sf"/>
</dbReference>
<dbReference type="PANTHER" id="PTHR30537:SF5">
    <property type="entry name" value="HTH-TYPE TRANSCRIPTIONAL ACTIVATOR TTDR-RELATED"/>
    <property type="match status" value="1"/>
</dbReference>
<reference evidence="6 7" key="1">
    <citation type="submission" date="2018-08" db="EMBL/GenBank/DDBJ databases">
        <title>Recombination of ecologically and evolutionarily significant loci maintains genetic cohesion in the Pseudomonas syringae species complex.</title>
        <authorList>
            <person name="Dillon M."/>
            <person name="Thakur S."/>
            <person name="Almeida R.N.D."/>
            <person name="Weir B.S."/>
            <person name="Guttman D.S."/>
        </authorList>
    </citation>
    <scope>NUCLEOTIDE SEQUENCE [LARGE SCALE GENOMIC DNA]</scope>
    <source>
        <strain evidence="6 7">ICMP 4388</strain>
    </source>
</reference>
<name>A0A0Q0D9J1_PSEAP</name>
<dbReference type="EMBL" id="RBPX01000005">
    <property type="protein sequence ID" value="RMO73534.1"/>
    <property type="molecule type" value="Genomic_DNA"/>
</dbReference>
<keyword evidence="4" id="KW-0804">Transcription</keyword>
<dbReference type="InterPro" id="IPR036388">
    <property type="entry name" value="WH-like_DNA-bd_sf"/>
</dbReference>
<dbReference type="PANTHER" id="PTHR30537">
    <property type="entry name" value="HTH-TYPE TRANSCRIPTIONAL REGULATOR"/>
    <property type="match status" value="1"/>
</dbReference>
<accession>A0A0Q0D9J1</accession>
<comment type="similarity">
    <text evidence="1">Belongs to the LysR transcriptional regulatory family.</text>
</comment>
<evidence type="ECO:0000256" key="4">
    <source>
        <dbReference type="ARBA" id="ARBA00023163"/>
    </source>
</evidence>
<sequence length="362" mass="40861">MQTSFTSRHNASKITIITSDNCAYLTASPFMSKFQRASLATAARPCFVCNGYFMRRDQIDILPYMAAFAIVVEVGSFIEASDVLGITASAVSRQVSKLERALSLRLLERSTRHLRLNNDGERVYDFCKKILESSSQIFELKEQLHNEPKGIIRIAAPRLLIPALSEVIPSFLTQYPLIDVQSFFSGFSESDNNTDTEMDIILKLSAVPPSNFIARKLTDVRRSLYASSQYLECHGLPTSVDKLALHSFIKINNRVDEKEWHFKSDDRTCSFEVSSRYSANDYEAALNAAIGHLGIVALPRLYARAAVREGLVVPVLVDWQLIDGGEKEFVWFLYNQNKYGSLKVKAAVEYLIKHLRLNLEID</sequence>
<dbReference type="SUPFAM" id="SSF53850">
    <property type="entry name" value="Periplasmic binding protein-like II"/>
    <property type="match status" value="1"/>
</dbReference>
<evidence type="ECO:0000256" key="1">
    <source>
        <dbReference type="ARBA" id="ARBA00009437"/>
    </source>
</evidence>
<dbReference type="CDD" id="cd08422">
    <property type="entry name" value="PBP2_CrgA_like"/>
    <property type="match status" value="1"/>
</dbReference>
<dbReference type="RefSeq" id="WP_161421643.1">
    <property type="nucleotide sequence ID" value="NZ_LJRP01000023.1"/>
</dbReference>
<dbReference type="InterPro" id="IPR058163">
    <property type="entry name" value="LysR-type_TF_proteobact-type"/>
</dbReference>
<dbReference type="Pfam" id="PF03466">
    <property type="entry name" value="LysR_substrate"/>
    <property type="match status" value="1"/>
</dbReference>
<evidence type="ECO:0000256" key="3">
    <source>
        <dbReference type="ARBA" id="ARBA00023125"/>
    </source>
</evidence>
<feature type="domain" description="HTH lysR-type" evidence="5">
    <location>
        <begin position="60"/>
        <end position="117"/>
    </location>
</feature>
<dbReference type="Proteomes" id="UP000274541">
    <property type="component" value="Unassembled WGS sequence"/>
</dbReference>
<dbReference type="SUPFAM" id="SSF46785">
    <property type="entry name" value="Winged helix' DNA-binding domain"/>
    <property type="match status" value="1"/>
</dbReference>
<protein>
    <recommendedName>
        <fullName evidence="5">HTH lysR-type domain-containing protein</fullName>
    </recommendedName>
</protein>
<dbReference type="GO" id="GO:0043565">
    <property type="term" value="F:sequence-specific DNA binding"/>
    <property type="evidence" value="ECO:0007669"/>
    <property type="project" value="TreeGrafter"/>
</dbReference>
<keyword evidence="3" id="KW-0238">DNA-binding</keyword>
<dbReference type="Gene3D" id="1.10.10.10">
    <property type="entry name" value="Winged helix-like DNA-binding domain superfamily/Winged helix DNA-binding domain"/>
    <property type="match status" value="1"/>
</dbReference>
<gene>
    <name evidence="6" type="ORF">ALQ37_200213</name>
</gene>
<dbReference type="PROSITE" id="PS50931">
    <property type="entry name" value="HTH_LYSR"/>
    <property type="match status" value="1"/>
</dbReference>
<dbReference type="GO" id="GO:0006351">
    <property type="term" value="P:DNA-templated transcription"/>
    <property type="evidence" value="ECO:0007669"/>
    <property type="project" value="TreeGrafter"/>
</dbReference>
<evidence type="ECO:0000313" key="7">
    <source>
        <dbReference type="Proteomes" id="UP000274541"/>
    </source>
</evidence>
<dbReference type="InterPro" id="IPR005119">
    <property type="entry name" value="LysR_subst-bd"/>
</dbReference>
<evidence type="ECO:0000313" key="6">
    <source>
        <dbReference type="EMBL" id="RMO73534.1"/>
    </source>
</evidence>
<evidence type="ECO:0000256" key="2">
    <source>
        <dbReference type="ARBA" id="ARBA00023015"/>
    </source>
</evidence>
<dbReference type="Gene3D" id="3.40.190.290">
    <property type="match status" value="1"/>
</dbReference>
<comment type="caution">
    <text evidence="6">The sequence shown here is derived from an EMBL/GenBank/DDBJ whole genome shotgun (WGS) entry which is preliminary data.</text>
</comment>
<dbReference type="GO" id="GO:0003700">
    <property type="term" value="F:DNA-binding transcription factor activity"/>
    <property type="evidence" value="ECO:0007669"/>
    <property type="project" value="InterPro"/>
</dbReference>
<dbReference type="AlphaFoldDB" id="A0A0Q0D9J1"/>
<keyword evidence="2" id="KW-0805">Transcription regulation</keyword>